<gene>
    <name evidence="3" type="ORF">Esi_0259_0025</name>
</gene>
<evidence type="ECO:0000313" key="3">
    <source>
        <dbReference type="EMBL" id="CBJ31480.1"/>
    </source>
</evidence>
<name>D7FTV3_ECTSI</name>
<evidence type="ECO:0000313" key="4">
    <source>
        <dbReference type="Proteomes" id="UP000002630"/>
    </source>
</evidence>
<dbReference type="AlphaFoldDB" id="D7FTV3"/>
<dbReference type="OrthoDB" id="10407229at2759"/>
<dbReference type="Proteomes" id="UP000002630">
    <property type="component" value="Unassembled WGS sequence"/>
</dbReference>
<accession>D7FTV3</accession>
<feature type="signal peptide" evidence="2">
    <location>
        <begin position="1"/>
        <end position="25"/>
    </location>
</feature>
<proteinExistence type="predicted"/>
<feature type="compositionally biased region" description="Acidic residues" evidence="1">
    <location>
        <begin position="493"/>
        <end position="514"/>
    </location>
</feature>
<evidence type="ECO:0000256" key="1">
    <source>
        <dbReference type="SAM" id="MobiDB-lite"/>
    </source>
</evidence>
<keyword evidence="4" id="KW-1185">Reference proteome</keyword>
<dbReference type="InParanoid" id="D7FTV3"/>
<keyword evidence="2" id="KW-0732">Signal</keyword>
<sequence length="574" mass="58220">MRGEHGGTFAKTLLLVGGFVAKAGAEGSNIPMDHMMRHLYSSSTVCPDEVDACVASTSCLSCDETYFENFDGCFSSFSSASTCDDFVDAMCCAAEGCEDNEEFADFMGCLYADLGCGVIDIGDCPGGSGATTAGSDTTTDSTASSSDCPAELSACNVDDECIFCTQSYVDTVEGCFASATGSTCDDLEEAVCCAVDGCEDNVALNDLLACINSDSPCSVDIGDCASDGSRAISDSDTTTDTDSAGYLTTSTTTSTTDTIYTSMTTSETECATEVVACNDDTECVDCFTSYAALVEGCLVSAGGTTCDDLEGAVCCAVDGCEDNDGLNDLLACINADTGCSFDLGDCASDGSRAISDSDATTDTDSAGYLTTSTTTSTTDTIYTSMTTSETECATEVVACNDDTECVDCVTSYAALVEGCLVSAGGTTCDDLEGAVCCAVDGCEDNDGLNDLLACINADTGCSFDLGDCASGGSGAISGSDTTTDTGSPTDTSTDTDSEIDATTDTDSTAADDGESTGSAPLPIGDDDEDKKDATDDADPTNTESSATRSAAAKGSSAVVWLIAAAAPSLWRRFQ</sequence>
<dbReference type="EMBL" id="FN649760">
    <property type="protein sequence ID" value="CBJ31480.1"/>
    <property type="molecule type" value="Genomic_DNA"/>
</dbReference>
<feature type="compositionally biased region" description="Low complexity" evidence="1">
    <location>
        <begin position="476"/>
        <end position="492"/>
    </location>
</feature>
<protein>
    <submittedName>
        <fullName evidence="3">Uncharacterized protein</fullName>
    </submittedName>
</protein>
<feature type="chain" id="PRO_5003095776" evidence="2">
    <location>
        <begin position="26"/>
        <end position="574"/>
    </location>
</feature>
<reference evidence="3 4" key="1">
    <citation type="journal article" date="2010" name="Nature">
        <title>The Ectocarpus genome and the independent evolution of multicellularity in brown algae.</title>
        <authorList>
            <person name="Cock J.M."/>
            <person name="Sterck L."/>
            <person name="Rouze P."/>
            <person name="Scornet D."/>
            <person name="Allen A.E."/>
            <person name="Amoutzias G."/>
            <person name="Anthouard V."/>
            <person name="Artiguenave F."/>
            <person name="Aury J.M."/>
            <person name="Badger J.H."/>
            <person name="Beszteri B."/>
            <person name="Billiau K."/>
            <person name="Bonnet E."/>
            <person name="Bothwell J.H."/>
            <person name="Bowler C."/>
            <person name="Boyen C."/>
            <person name="Brownlee C."/>
            <person name="Carrano C.J."/>
            <person name="Charrier B."/>
            <person name="Cho G.Y."/>
            <person name="Coelho S.M."/>
            <person name="Collen J."/>
            <person name="Corre E."/>
            <person name="Da Silva C."/>
            <person name="Delage L."/>
            <person name="Delaroque N."/>
            <person name="Dittami S.M."/>
            <person name="Doulbeau S."/>
            <person name="Elias M."/>
            <person name="Farnham G."/>
            <person name="Gachon C.M."/>
            <person name="Gschloessl B."/>
            <person name="Heesch S."/>
            <person name="Jabbari K."/>
            <person name="Jubin C."/>
            <person name="Kawai H."/>
            <person name="Kimura K."/>
            <person name="Kloareg B."/>
            <person name="Kupper F.C."/>
            <person name="Lang D."/>
            <person name="Le Bail A."/>
            <person name="Leblanc C."/>
            <person name="Lerouge P."/>
            <person name="Lohr M."/>
            <person name="Lopez P.J."/>
            <person name="Martens C."/>
            <person name="Maumus F."/>
            <person name="Michel G."/>
            <person name="Miranda-Saavedra D."/>
            <person name="Morales J."/>
            <person name="Moreau H."/>
            <person name="Motomura T."/>
            <person name="Nagasato C."/>
            <person name="Napoli C.A."/>
            <person name="Nelson D.R."/>
            <person name="Nyvall-Collen P."/>
            <person name="Peters A.F."/>
            <person name="Pommier C."/>
            <person name="Potin P."/>
            <person name="Poulain J."/>
            <person name="Quesneville H."/>
            <person name="Read B."/>
            <person name="Rensing S.A."/>
            <person name="Ritter A."/>
            <person name="Rousvoal S."/>
            <person name="Samanta M."/>
            <person name="Samson G."/>
            <person name="Schroeder D.C."/>
            <person name="Segurens B."/>
            <person name="Strittmatter M."/>
            <person name="Tonon T."/>
            <person name="Tregear J.W."/>
            <person name="Valentin K."/>
            <person name="von Dassow P."/>
            <person name="Yamagishi T."/>
            <person name="Van de Peer Y."/>
            <person name="Wincker P."/>
        </authorList>
    </citation>
    <scope>NUCLEOTIDE SEQUENCE [LARGE SCALE GENOMIC DNA]</scope>
    <source>
        <strain evidence="4">Ec32 / CCAP1310/4</strain>
    </source>
</reference>
<evidence type="ECO:0000256" key="2">
    <source>
        <dbReference type="SAM" id="SignalP"/>
    </source>
</evidence>
<feature type="region of interest" description="Disordered" evidence="1">
    <location>
        <begin position="476"/>
        <end position="555"/>
    </location>
</feature>
<organism evidence="3 4">
    <name type="scientific">Ectocarpus siliculosus</name>
    <name type="common">Brown alga</name>
    <name type="synonym">Conferva siliculosa</name>
    <dbReference type="NCBI Taxonomy" id="2880"/>
    <lineage>
        <taxon>Eukaryota</taxon>
        <taxon>Sar</taxon>
        <taxon>Stramenopiles</taxon>
        <taxon>Ochrophyta</taxon>
        <taxon>PX clade</taxon>
        <taxon>Phaeophyceae</taxon>
        <taxon>Ectocarpales</taxon>
        <taxon>Ectocarpaceae</taxon>
        <taxon>Ectocarpus</taxon>
    </lineage>
</organism>
<feature type="compositionally biased region" description="Polar residues" evidence="1">
    <location>
        <begin position="539"/>
        <end position="548"/>
    </location>
</feature>